<evidence type="ECO:0000313" key="2">
    <source>
        <dbReference type="Proteomes" id="UP000234752"/>
    </source>
</evidence>
<dbReference type="KEGG" id="ncb:C0V82_03285"/>
<accession>A0A2K9N8A7</accession>
<keyword evidence="2" id="KW-1185">Reference proteome</keyword>
<sequence length="63" mass="7286">MAIRTDHELENAVQEYQRLRNAPEGSDSAARREALNADIQTYYHQHKQNLRPAKPRTEPLTKG</sequence>
<name>A0A2K9N8A7_9PROT</name>
<organism evidence="1 2">
    <name type="scientific">Niveispirillum cyanobacteriorum</name>
    <dbReference type="NCBI Taxonomy" id="1612173"/>
    <lineage>
        <taxon>Bacteria</taxon>
        <taxon>Pseudomonadati</taxon>
        <taxon>Pseudomonadota</taxon>
        <taxon>Alphaproteobacteria</taxon>
        <taxon>Rhodospirillales</taxon>
        <taxon>Azospirillaceae</taxon>
        <taxon>Niveispirillum</taxon>
    </lineage>
</organism>
<evidence type="ECO:0000313" key="1">
    <source>
        <dbReference type="EMBL" id="AUN29370.1"/>
    </source>
</evidence>
<dbReference type="RefSeq" id="WP_102111106.1">
    <property type="nucleotide sequence ID" value="NZ_BMGN01000004.1"/>
</dbReference>
<dbReference type="EMBL" id="CP025611">
    <property type="protein sequence ID" value="AUN29370.1"/>
    <property type="molecule type" value="Genomic_DNA"/>
</dbReference>
<dbReference type="AlphaFoldDB" id="A0A2K9N8A7"/>
<reference evidence="1 2" key="1">
    <citation type="submission" date="2017-12" db="EMBL/GenBank/DDBJ databases">
        <title>Genomes of bacteria within cyanobacterial aggregates.</title>
        <authorList>
            <person name="Cai H."/>
        </authorList>
    </citation>
    <scope>NUCLEOTIDE SEQUENCE [LARGE SCALE GENOMIC DNA]</scope>
    <source>
        <strain evidence="1 2">TH16</strain>
    </source>
</reference>
<protein>
    <submittedName>
        <fullName evidence="1">Uncharacterized protein</fullName>
    </submittedName>
</protein>
<dbReference type="Proteomes" id="UP000234752">
    <property type="component" value="Chromosome eg_1"/>
</dbReference>
<dbReference type="OrthoDB" id="7307155at2"/>
<proteinExistence type="predicted"/>
<gene>
    <name evidence="1" type="ORF">C0V82_03285</name>
</gene>